<evidence type="ECO:0000313" key="3">
    <source>
        <dbReference type="Proteomes" id="UP000196125"/>
    </source>
</evidence>
<dbReference type="SUPFAM" id="SSF55729">
    <property type="entry name" value="Acyl-CoA N-acyltransferases (Nat)"/>
    <property type="match status" value="1"/>
</dbReference>
<reference evidence="2 3" key="1">
    <citation type="submission" date="2017-05" db="EMBL/GenBank/DDBJ databases">
        <authorList>
            <person name="Song R."/>
            <person name="Chenine A.L."/>
            <person name="Ruprecht R.M."/>
        </authorList>
    </citation>
    <scope>NUCLEOTIDE SEQUENCE [LARGE SCALE GENOMIC DNA]</scope>
    <source>
        <strain evidence="2 3">CECT 7927</strain>
    </source>
</reference>
<dbReference type="AlphaFoldDB" id="A0A1Y6IRV9"/>
<keyword evidence="2" id="KW-0808">Transferase</keyword>
<dbReference type="GO" id="GO:0016747">
    <property type="term" value="F:acyltransferase activity, transferring groups other than amino-acyl groups"/>
    <property type="evidence" value="ECO:0007669"/>
    <property type="project" value="InterPro"/>
</dbReference>
<dbReference type="Gene3D" id="3.40.630.30">
    <property type="match status" value="1"/>
</dbReference>
<accession>A0A1Y6IRV9</accession>
<proteinExistence type="predicted"/>
<gene>
    <name evidence="2" type="ORF">VIM7927_00467</name>
</gene>
<dbReference type="EMBL" id="FXXI01000001">
    <property type="protein sequence ID" value="SMR99242.1"/>
    <property type="molecule type" value="Genomic_DNA"/>
</dbReference>
<sequence length="86" mass="9776">MYASPVGPMHNSIFQRQKDNQLFVSGIHVGKGIGKQLLNQLELFCIQNEISRISLRTMKESDALHFYKKCGFSASEKLIFLSKTID</sequence>
<dbReference type="InterPro" id="IPR016181">
    <property type="entry name" value="Acyl_CoA_acyltransferase"/>
</dbReference>
<dbReference type="CDD" id="cd04301">
    <property type="entry name" value="NAT_SF"/>
    <property type="match status" value="1"/>
</dbReference>
<evidence type="ECO:0000259" key="1">
    <source>
        <dbReference type="PROSITE" id="PS51186"/>
    </source>
</evidence>
<evidence type="ECO:0000313" key="2">
    <source>
        <dbReference type="EMBL" id="SMR99242.1"/>
    </source>
</evidence>
<protein>
    <submittedName>
        <fullName evidence="2">Acetyltransferase (GNAT) family protein</fullName>
    </submittedName>
</protein>
<dbReference type="Proteomes" id="UP000196125">
    <property type="component" value="Unassembled WGS sequence"/>
</dbReference>
<dbReference type="Pfam" id="PF13508">
    <property type="entry name" value="Acetyltransf_7"/>
    <property type="match status" value="1"/>
</dbReference>
<feature type="domain" description="N-acetyltransferase" evidence="1">
    <location>
        <begin position="1"/>
        <end position="86"/>
    </location>
</feature>
<name>A0A1Y6IRV9_9VIBR</name>
<dbReference type="PROSITE" id="PS51186">
    <property type="entry name" value="GNAT"/>
    <property type="match status" value="1"/>
</dbReference>
<organism evidence="2 3">
    <name type="scientific">Vibrio mangrovi</name>
    <dbReference type="NCBI Taxonomy" id="474394"/>
    <lineage>
        <taxon>Bacteria</taxon>
        <taxon>Pseudomonadati</taxon>
        <taxon>Pseudomonadota</taxon>
        <taxon>Gammaproteobacteria</taxon>
        <taxon>Vibrionales</taxon>
        <taxon>Vibrionaceae</taxon>
        <taxon>Vibrio</taxon>
    </lineage>
</organism>
<dbReference type="InterPro" id="IPR000182">
    <property type="entry name" value="GNAT_dom"/>
</dbReference>